<dbReference type="GO" id="GO:0004853">
    <property type="term" value="F:uroporphyrinogen decarboxylase activity"/>
    <property type="evidence" value="ECO:0007669"/>
    <property type="project" value="InterPro"/>
</dbReference>
<reference evidence="3" key="1">
    <citation type="journal article" date="2014" name="Front. Microbiol.">
        <title>High frequency of phylogenetically diverse reductive dehalogenase-homologous genes in deep subseafloor sedimentary metagenomes.</title>
        <authorList>
            <person name="Kawai M."/>
            <person name="Futagami T."/>
            <person name="Toyoda A."/>
            <person name="Takaki Y."/>
            <person name="Nishi S."/>
            <person name="Hori S."/>
            <person name="Arai W."/>
            <person name="Tsubouchi T."/>
            <person name="Morono Y."/>
            <person name="Uchiyama I."/>
            <person name="Ito T."/>
            <person name="Fujiyama A."/>
            <person name="Inagaki F."/>
            <person name="Takami H."/>
        </authorList>
    </citation>
    <scope>NUCLEOTIDE SEQUENCE</scope>
    <source>
        <strain evidence="3">Expedition CK06-06</strain>
    </source>
</reference>
<keyword evidence="1" id="KW-0812">Transmembrane</keyword>
<dbReference type="SUPFAM" id="SSF51726">
    <property type="entry name" value="UROD/MetE-like"/>
    <property type="match status" value="1"/>
</dbReference>
<feature type="non-terminal residue" evidence="3">
    <location>
        <position position="252"/>
    </location>
</feature>
<feature type="non-terminal residue" evidence="3">
    <location>
        <position position="1"/>
    </location>
</feature>
<evidence type="ECO:0000313" key="3">
    <source>
        <dbReference type="EMBL" id="GAG37241.1"/>
    </source>
</evidence>
<accession>X0YKC1</accession>
<evidence type="ECO:0000259" key="2">
    <source>
        <dbReference type="Pfam" id="PF01208"/>
    </source>
</evidence>
<keyword evidence="1" id="KW-1133">Transmembrane helix</keyword>
<gene>
    <name evidence="3" type="ORF">S01H1_63643</name>
</gene>
<dbReference type="GO" id="GO:0006779">
    <property type="term" value="P:porphyrin-containing compound biosynthetic process"/>
    <property type="evidence" value="ECO:0007669"/>
    <property type="project" value="InterPro"/>
</dbReference>
<evidence type="ECO:0000256" key="1">
    <source>
        <dbReference type="SAM" id="Phobius"/>
    </source>
</evidence>
<dbReference type="InterPro" id="IPR038071">
    <property type="entry name" value="UROD/MetE-like_sf"/>
</dbReference>
<comment type="caution">
    <text evidence="3">The sequence shown here is derived from an EMBL/GenBank/DDBJ whole genome shotgun (WGS) entry which is preliminary data.</text>
</comment>
<dbReference type="EMBL" id="BARS01041901">
    <property type="protein sequence ID" value="GAG37241.1"/>
    <property type="molecule type" value="Genomic_DNA"/>
</dbReference>
<keyword evidence="1" id="KW-0472">Membrane</keyword>
<organism evidence="3">
    <name type="scientific">marine sediment metagenome</name>
    <dbReference type="NCBI Taxonomy" id="412755"/>
    <lineage>
        <taxon>unclassified sequences</taxon>
        <taxon>metagenomes</taxon>
        <taxon>ecological metagenomes</taxon>
    </lineage>
</organism>
<name>X0YKC1_9ZZZZ</name>
<dbReference type="Gene3D" id="3.20.20.210">
    <property type="match status" value="1"/>
</dbReference>
<proteinExistence type="predicted"/>
<feature type="domain" description="Uroporphyrinogen decarboxylase (URO-D)" evidence="2">
    <location>
        <begin position="31"/>
        <end position="243"/>
    </location>
</feature>
<dbReference type="AlphaFoldDB" id="X0YKC1"/>
<feature type="transmembrane region" description="Helical" evidence="1">
    <location>
        <begin position="71"/>
        <end position="90"/>
    </location>
</feature>
<dbReference type="Pfam" id="PF01208">
    <property type="entry name" value="URO-D"/>
    <property type="match status" value="1"/>
</dbReference>
<sequence length="252" mass="29275">DSKYIEKYGLDGIKTRQLKDGSSMPLWLEFPVKERKDWEQIKEERFNLESIGNRYIGDMDSFIKKAKNRTFPLGILTAPVGFFGALRFLIGAERLFILYYDDPSLIKDILNHLCELWLLMAEELTSKIDFDLAYFWEDMCGKQGSLISPAMFSEFMTPYYKRLIDFLKTKGIKHFIVDTDGYVEGLIPLFLEVGINAMYPFEQQANNNLIKIRKTYPNLGILGGFDKNTIYKGKEYIDKELEKKSYLINQGG</sequence>
<dbReference type="InterPro" id="IPR000257">
    <property type="entry name" value="Uroporphyrinogen_deCOase"/>
</dbReference>
<protein>
    <recommendedName>
        <fullName evidence="2">Uroporphyrinogen decarboxylase (URO-D) domain-containing protein</fullName>
    </recommendedName>
</protein>